<feature type="compositionally biased region" description="Polar residues" evidence="8">
    <location>
        <begin position="230"/>
        <end position="243"/>
    </location>
</feature>
<evidence type="ECO:0000313" key="10">
    <source>
        <dbReference type="EMBL" id="RJE23202.1"/>
    </source>
</evidence>
<keyword evidence="5 10" id="KW-0808">Transferase</keyword>
<dbReference type="GO" id="GO:0008168">
    <property type="term" value="F:methyltransferase activity"/>
    <property type="evidence" value="ECO:0007669"/>
    <property type="project" value="UniProtKB-KW"/>
</dbReference>
<dbReference type="Proteomes" id="UP000266188">
    <property type="component" value="Unassembled WGS sequence"/>
</dbReference>
<keyword evidence="7" id="KW-0539">Nucleus</keyword>
<feature type="domain" description="Post-SET" evidence="9">
    <location>
        <begin position="19"/>
        <end position="35"/>
    </location>
</feature>
<evidence type="ECO:0000259" key="9">
    <source>
        <dbReference type="PROSITE" id="PS50868"/>
    </source>
</evidence>
<dbReference type="InterPro" id="IPR046341">
    <property type="entry name" value="SET_dom_sf"/>
</dbReference>
<accession>A0A3A2ZJB6</accession>
<proteinExistence type="predicted"/>
<comment type="subcellular location">
    <subcellularLocation>
        <location evidence="2">Chromosome</location>
    </subcellularLocation>
    <subcellularLocation>
        <location evidence="1">Nucleus</location>
    </subcellularLocation>
</comment>
<evidence type="ECO:0000313" key="11">
    <source>
        <dbReference type="Proteomes" id="UP000266188"/>
    </source>
</evidence>
<keyword evidence="11" id="KW-1185">Reference proteome</keyword>
<dbReference type="GO" id="GO:0005634">
    <property type="term" value="C:nucleus"/>
    <property type="evidence" value="ECO:0007669"/>
    <property type="project" value="UniProtKB-SubCell"/>
</dbReference>
<evidence type="ECO:0000256" key="6">
    <source>
        <dbReference type="ARBA" id="ARBA00022691"/>
    </source>
</evidence>
<reference evidence="11" key="1">
    <citation type="submission" date="2017-02" db="EMBL/GenBank/DDBJ databases">
        <authorList>
            <person name="Tafer H."/>
            <person name="Lopandic K."/>
        </authorList>
    </citation>
    <scope>NUCLEOTIDE SEQUENCE [LARGE SCALE GENOMIC DNA]</scope>
    <source>
        <strain evidence="11">CBS 366.77</strain>
    </source>
</reference>
<evidence type="ECO:0000256" key="3">
    <source>
        <dbReference type="ARBA" id="ARBA00022454"/>
    </source>
</evidence>
<evidence type="ECO:0000256" key="5">
    <source>
        <dbReference type="ARBA" id="ARBA00022679"/>
    </source>
</evidence>
<dbReference type="GO" id="GO:0032259">
    <property type="term" value="P:methylation"/>
    <property type="evidence" value="ECO:0007669"/>
    <property type="project" value="UniProtKB-KW"/>
</dbReference>
<feature type="compositionally biased region" description="Basic residues" evidence="8">
    <location>
        <begin position="216"/>
        <end position="229"/>
    </location>
</feature>
<dbReference type="AlphaFoldDB" id="A0A3A2ZJB6"/>
<sequence>MTGEELSYDYNFDPYSQKNVQECRCGSANCRGVLGPRPREKEQRAKEPTLNTKKANAPRSGAKRKKVLDESASRLNKSHKLHTPRSIKAGIRNAVTKVQSTVSRSATHRGRGPATKETKSTTRQIKTRVPGTTKGRIPDGSNGKVTTHRKLPVTKARARVKTATRTSRAPVSRGTQSKSLPTKLTRPSGGAKARTANGSASRRQLAKEPMIETGSMRKRKNQYTKRTAKPRTTNVRVKTVSRS</sequence>
<dbReference type="EMBL" id="MVGC01000131">
    <property type="protein sequence ID" value="RJE23202.1"/>
    <property type="molecule type" value="Genomic_DNA"/>
</dbReference>
<keyword evidence="4 10" id="KW-0489">Methyltransferase</keyword>
<evidence type="ECO:0000256" key="7">
    <source>
        <dbReference type="ARBA" id="ARBA00023242"/>
    </source>
</evidence>
<dbReference type="STRING" id="2070753.A0A3A2ZJB6"/>
<protein>
    <submittedName>
        <fullName evidence="10">Histone-lysine N-methyltransferase</fullName>
    </submittedName>
</protein>
<feature type="compositionally biased region" description="Polar residues" evidence="8">
    <location>
        <begin position="163"/>
        <end position="182"/>
    </location>
</feature>
<dbReference type="Gene3D" id="2.170.270.10">
    <property type="entry name" value="SET domain"/>
    <property type="match status" value="1"/>
</dbReference>
<evidence type="ECO:0000256" key="8">
    <source>
        <dbReference type="SAM" id="MobiDB-lite"/>
    </source>
</evidence>
<dbReference type="PROSITE" id="PS50868">
    <property type="entry name" value="POST_SET"/>
    <property type="match status" value="1"/>
</dbReference>
<dbReference type="SUPFAM" id="SSF82199">
    <property type="entry name" value="SET domain"/>
    <property type="match status" value="1"/>
</dbReference>
<gene>
    <name evidence="10" type="ORF">PHISCL_04455</name>
</gene>
<feature type="compositionally biased region" description="Basic residues" evidence="8">
    <location>
        <begin position="146"/>
        <end position="162"/>
    </location>
</feature>
<dbReference type="InterPro" id="IPR003616">
    <property type="entry name" value="Post-SET_dom"/>
</dbReference>
<dbReference type="InterPro" id="IPR050777">
    <property type="entry name" value="SET2_Histone-Lys_MeTrsfase"/>
</dbReference>
<evidence type="ECO:0000256" key="4">
    <source>
        <dbReference type="ARBA" id="ARBA00022603"/>
    </source>
</evidence>
<dbReference type="PANTHER" id="PTHR22884">
    <property type="entry name" value="SET DOMAIN PROTEINS"/>
    <property type="match status" value="1"/>
</dbReference>
<feature type="compositionally biased region" description="Basic residues" evidence="8">
    <location>
        <begin position="76"/>
        <end position="85"/>
    </location>
</feature>
<feature type="region of interest" description="Disordered" evidence="8">
    <location>
        <begin position="28"/>
        <end position="243"/>
    </location>
</feature>
<dbReference type="OrthoDB" id="5427670at2759"/>
<evidence type="ECO:0000256" key="1">
    <source>
        <dbReference type="ARBA" id="ARBA00004123"/>
    </source>
</evidence>
<keyword evidence="3" id="KW-0158">Chromosome</keyword>
<feature type="compositionally biased region" description="Polar residues" evidence="8">
    <location>
        <begin position="96"/>
        <end position="105"/>
    </location>
</feature>
<organism evidence="10 11">
    <name type="scientific">Aspergillus sclerotialis</name>
    <dbReference type="NCBI Taxonomy" id="2070753"/>
    <lineage>
        <taxon>Eukaryota</taxon>
        <taxon>Fungi</taxon>
        <taxon>Dikarya</taxon>
        <taxon>Ascomycota</taxon>
        <taxon>Pezizomycotina</taxon>
        <taxon>Eurotiomycetes</taxon>
        <taxon>Eurotiomycetidae</taxon>
        <taxon>Eurotiales</taxon>
        <taxon>Aspergillaceae</taxon>
        <taxon>Aspergillus</taxon>
        <taxon>Aspergillus subgen. Polypaecilum</taxon>
    </lineage>
</organism>
<dbReference type="GO" id="GO:0005694">
    <property type="term" value="C:chromosome"/>
    <property type="evidence" value="ECO:0007669"/>
    <property type="project" value="UniProtKB-SubCell"/>
</dbReference>
<comment type="caution">
    <text evidence="10">The sequence shown here is derived from an EMBL/GenBank/DDBJ whole genome shotgun (WGS) entry which is preliminary data.</text>
</comment>
<dbReference type="SMART" id="SM00508">
    <property type="entry name" value="PostSET"/>
    <property type="match status" value="1"/>
</dbReference>
<keyword evidence="6" id="KW-0949">S-adenosyl-L-methionine</keyword>
<feature type="compositionally biased region" description="Basic and acidic residues" evidence="8">
    <location>
        <begin position="37"/>
        <end position="47"/>
    </location>
</feature>
<name>A0A3A2ZJB6_9EURO</name>
<evidence type="ECO:0000256" key="2">
    <source>
        <dbReference type="ARBA" id="ARBA00004286"/>
    </source>
</evidence>